<proteinExistence type="predicted"/>
<feature type="transmembrane region" description="Helical" evidence="2">
    <location>
        <begin position="89"/>
        <end position="111"/>
    </location>
</feature>
<feature type="compositionally biased region" description="Basic residues" evidence="1">
    <location>
        <begin position="208"/>
        <end position="219"/>
    </location>
</feature>
<feature type="compositionally biased region" description="Polar residues" evidence="1">
    <location>
        <begin position="223"/>
        <end position="233"/>
    </location>
</feature>
<feature type="region of interest" description="Disordered" evidence="1">
    <location>
        <begin position="1462"/>
        <end position="1517"/>
    </location>
</feature>
<feature type="region of interest" description="Disordered" evidence="1">
    <location>
        <begin position="1227"/>
        <end position="1247"/>
    </location>
</feature>
<comment type="caution">
    <text evidence="4">The sequence shown here is derived from an EMBL/GenBank/DDBJ whole genome shotgun (WGS) entry which is preliminary data.</text>
</comment>
<feature type="region of interest" description="Disordered" evidence="1">
    <location>
        <begin position="201"/>
        <end position="279"/>
    </location>
</feature>
<evidence type="ECO:0000259" key="3">
    <source>
        <dbReference type="Pfam" id="PF23307"/>
    </source>
</evidence>
<feature type="compositionally biased region" description="Polar residues" evidence="1">
    <location>
        <begin position="1484"/>
        <end position="1495"/>
    </location>
</feature>
<feature type="compositionally biased region" description="Polar residues" evidence="1">
    <location>
        <begin position="49"/>
        <end position="64"/>
    </location>
</feature>
<evidence type="ECO:0000256" key="1">
    <source>
        <dbReference type="SAM" id="MobiDB-lite"/>
    </source>
</evidence>
<feature type="region of interest" description="Disordered" evidence="1">
    <location>
        <begin position="1401"/>
        <end position="1434"/>
    </location>
</feature>
<evidence type="ECO:0000313" key="4">
    <source>
        <dbReference type="EMBL" id="CAL5139110.1"/>
    </source>
</evidence>
<feature type="compositionally biased region" description="Polar residues" evidence="1">
    <location>
        <begin position="868"/>
        <end position="878"/>
    </location>
</feature>
<feature type="region of interest" description="Disordered" evidence="1">
    <location>
        <begin position="1198"/>
        <end position="1217"/>
    </location>
</feature>
<dbReference type="InterPro" id="IPR057092">
    <property type="entry name" value="SAM_KIDINS220"/>
</dbReference>
<dbReference type="Proteomes" id="UP001497525">
    <property type="component" value="Unassembled WGS sequence"/>
</dbReference>
<feature type="compositionally biased region" description="Low complexity" evidence="1">
    <location>
        <begin position="1496"/>
        <end position="1508"/>
    </location>
</feature>
<feature type="region of interest" description="Disordered" evidence="1">
    <location>
        <begin position="628"/>
        <end position="680"/>
    </location>
</feature>
<evidence type="ECO:0000313" key="5">
    <source>
        <dbReference type="Proteomes" id="UP001497525"/>
    </source>
</evidence>
<feature type="region of interest" description="Disordered" evidence="1">
    <location>
        <begin position="1047"/>
        <end position="1071"/>
    </location>
</feature>
<reference evidence="4" key="1">
    <citation type="submission" date="2024-06" db="EMBL/GenBank/DDBJ databases">
        <authorList>
            <person name="Liu X."/>
            <person name="Lenzi L."/>
            <person name="Haldenby T S."/>
            <person name="Uol C."/>
        </authorList>
    </citation>
    <scope>NUCLEOTIDE SEQUENCE</scope>
</reference>
<feature type="transmembrane region" description="Helical" evidence="2">
    <location>
        <begin position="25"/>
        <end position="44"/>
    </location>
</feature>
<evidence type="ECO:0000256" key="2">
    <source>
        <dbReference type="SAM" id="Phobius"/>
    </source>
</evidence>
<feature type="region of interest" description="Disordered" evidence="1">
    <location>
        <begin position="49"/>
        <end position="73"/>
    </location>
</feature>
<dbReference type="EMBL" id="CAXLJL010000589">
    <property type="protein sequence ID" value="CAL5139110.1"/>
    <property type="molecule type" value="Genomic_DNA"/>
</dbReference>
<feature type="compositionally biased region" description="Basic residues" evidence="1">
    <location>
        <begin position="922"/>
        <end position="932"/>
    </location>
</feature>
<keyword evidence="2" id="KW-1133">Transmembrane helix</keyword>
<keyword evidence="2" id="KW-0472">Membrane</keyword>
<feature type="compositionally biased region" description="Polar residues" evidence="1">
    <location>
        <begin position="837"/>
        <end position="846"/>
    </location>
</feature>
<feature type="compositionally biased region" description="Polar residues" evidence="1">
    <location>
        <begin position="241"/>
        <end position="251"/>
    </location>
</feature>
<gene>
    <name evidence="4" type="ORF">CDAUBV1_LOCUS14155</name>
</gene>
<feature type="domain" description="Kinase D-interacting substrate of 220 kDa-like SAM" evidence="3">
    <location>
        <begin position="979"/>
        <end position="1028"/>
    </location>
</feature>
<sequence length="1517" mass="166475">MKNSLCFSSAISANSARKICCIPAWLWLCVNVISCLSLGTLLVVSETGSAPTSLPVTNRPHQSSTGGGTKEDAADSNYHIRNGMIASSILFSLTLIVLIIGILPTFVRLILGRPFLRNKHRVLYDSSGQPVEPPADGCYGAVAAGFDPAACIRFDNGPQGFTDQGARDYQYQLMQQNLTSAATVAAAAAAAAVTAADRQWRIMEGGRRQSKSRRGKAHGGQKPNGNSFFSPNKSLGKANDVESNLSESCSPSGTSDDEEDGSSSEKSNENESEIENRRHSEALLYESGELLINKRKQEKHKKWKAKRRKSSVLSRAKAGDVKAITKWKETIRKALMDACNVLSMIDGRIGGRQTRVIFCISGAGFLPGTNTALMKLANFLRLVDRLLMQPPDGGSSNDVVVMLPPMNTGQSNKEKNAKESDPSLPPTAWTPNVIVLITARIPAYSYPVEGNSYGYLGSAQARELSRSRSSLNAPPFQWTNFKIWWSIHHVCHLPLYLEEDPPGFMAKRPADFNLSSKTYQQQPAYNLPKNASLLNVYLGPHELADLNEKRIRQLVTLTAFMGRMINIDRLVMGQPGLIRLTSNVPKVDANQPSLFTLTTWLSLLVHWPFHAAWLVLFIERHFQSHRVEETQQLDSSRTRRTSSLGGGSCSLRRTQSAGSDDAVLGDGSQPEKSDPIDWDSPLSQLHGRVLKRLASAIESARLKALSASLNAAQTSLDMTPRRGLAYPPHVISTLEICDLALRDRNPKRLAAFLHNLTPGQDVADQAAGATVDWRGALIKSMQPPWHAGMVTVGQLIQVMHLTPFMNPQIINWIRDILFSKVTASESAVTSKSERTTPQRVSVTSETAVKAQRTPPLGSSKLAERSGSKETSQQTQIRESTCPIRLEHGLPSKKLSQLTVNEVCRLLRDIKDLSFNRPVSSKREKHPSMKSRLPRNQSGVGVVNHPQGSDESEGLINDLNPPAPTDRSGEIGEGMQSKFFEERLRHLNVTGSVLSICSLTDLQKELGMSFGDWQLFSALIGHLRSLEGNADKAVGVVNQESGYIRSQLQSTGGGVAPKIPKTKPMTSTTSDTSLALTVKSAPPAEMNPLGAGPSHSRSCKPAKSMISLSTGEGLMARPSEAMWASRGTSAEPGVRSGRERTNREFIAYHHNQHIPGLKDNAEKGLEFPSVVLCPRHQEQVKHLLLETEHGRELQKKLVQSQSELNTTENTNPKGNTEAIRRTDSSFRRSQGMGRYPEVPDNSRPTRFTASMDRSRTLPKSFPVNGEEGETVELANQPNIQFCPTHQLQRDRRQWGAIRTDPLKNIPQTEVQYLRKTVAGRPQIYTKTNQNSSDLFQMGQIPGDSSKIQGYKKDTQFYGLYRVPVLNSNVMNPLEQPLGQSLQEESSAPKDSGSTSIAGEMAEEVAELSPAHPAQESSNSQETEGKSDQDKPEYSDQISGDCCNCSYLYSLEAAAAEAQRTVIDQHEGVRSDEEESRSEQENSTSDTLSTTRSQLDASSGTTSERTTTESSNEHIDRLA</sequence>
<feature type="compositionally biased region" description="Polar residues" evidence="1">
    <location>
        <begin position="1198"/>
        <end position="1213"/>
    </location>
</feature>
<organism evidence="4 5">
    <name type="scientific">Calicophoron daubneyi</name>
    <name type="common">Rumen fluke</name>
    <name type="synonym">Paramphistomum daubneyi</name>
    <dbReference type="NCBI Taxonomy" id="300641"/>
    <lineage>
        <taxon>Eukaryota</taxon>
        <taxon>Metazoa</taxon>
        <taxon>Spiralia</taxon>
        <taxon>Lophotrochozoa</taxon>
        <taxon>Platyhelminthes</taxon>
        <taxon>Trematoda</taxon>
        <taxon>Digenea</taxon>
        <taxon>Plagiorchiida</taxon>
        <taxon>Pronocephalata</taxon>
        <taxon>Paramphistomoidea</taxon>
        <taxon>Paramphistomidae</taxon>
        <taxon>Calicophoron</taxon>
    </lineage>
</organism>
<protein>
    <recommendedName>
        <fullName evidence="3">Kinase D-interacting substrate of 220 kDa-like SAM domain-containing protein</fullName>
    </recommendedName>
</protein>
<dbReference type="Pfam" id="PF23307">
    <property type="entry name" value="SAM_KIDINS220"/>
    <property type="match status" value="1"/>
</dbReference>
<feature type="region of interest" description="Disordered" evidence="1">
    <location>
        <begin position="917"/>
        <end position="969"/>
    </location>
</feature>
<keyword evidence="2" id="KW-0812">Transmembrane</keyword>
<feature type="compositionally biased region" description="Basic and acidic residues" evidence="1">
    <location>
        <begin position="1421"/>
        <end position="1432"/>
    </location>
</feature>
<accession>A0AAV2TS39</accession>
<feature type="region of interest" description="Disordered" evidence="1">
    <location>
        <begin position="827"/>
        <end position="883"/>
    </location>
</feature>
<feature type="compositionally biased region" description="Basic and acidic residues" evidence="1">
    <location>
        <begin position="266"/>
        <end position="279"/>
    </location>
</feature>
<name>A0AAV2TS39_CALDB</name>